<accession>A0ACA9S1T3</accession>
<dbReference type="EMBL" id="CAJVQC010086292">
    <property type="protein sequence ID" value="CAG8822464.1"/>
    <property type="molecule type" value="Genomic_DNA"/>
</dbReference>
<evidence type="ECO:0000313" key="1">
    <source>
        <dbReference type="EMBL" id="CAG8822464.1"/>
    </source>
</evidence>
<feature type="non-terminal residue" evidence="1">
    <location>
        <position position="1"/>
    </location>
</feature>
<name>A0ACA9S1T3_9GLOM</name>
<proteinExistence type="predicted"/>
<dbReference type="Proteomes" id="UP000789920">
    <property type="component" value="Unassembled WGS sequence"/>
</dbReference>
<keyword evidence="2" id="KW-1185">Reference proteome</keyword>
<protein>
    <submittedName>
        <fullName evidence="1">7921_t:CDS:1</fullName>
    </submittedName>
</protein>
<evidence type="ECO:0000313" key="2">
    <source>
        <dbReference type="Proteomes" id="UP000789920"/>
    </source>
</evidence>
<organism evidence="1 2">
    <name type="scientific">Racocetra persica</name>
    <dbReference type="NCBI Taxonomy" id="160502"/>
    <lineage>
        <taxon>Eukaryota</taxon>
        <taxon>Fungi</taxon>
        <taxon>Fungi incertae sedis</taxon>
        <taxon>Mucoromycota</taxon>
        <taxon>Glomeromycotina</taxon>
        <taxon>Glomeromycetes</taxon>
        <taxon>Diversisporales</taxon>
        <taxon>Gigasporaceae</taxon>
        <taxon>Racocetra</taxon>
    </lineage>
</organism>
<sequence length="99" mass="10405">KMLMAAPESSTVITGASLSLKSCKGATKASGTGCKGASFFGPLGGVWLMTGHRGLDRIQVGWLVGLFWWVDPDFGFDFKFSPTYNSVRSGLGGAVSIVK</sequence>
<feature type="non-terminal residue" evidence="1">
    <location>
        <position position="99"/>
    </location>
</feature>
<reference evidence="1" key="1">
    <citation type="submission" date="2021-06" db="EMBL/GenBank/DDBJ databases">
        <authorList>
            <person name="Kallberg Y."/>
            <person name="Tangrot J."/>
            <person name="Rosling A."/>
        </authorList>
    </citation>
    <scope>NUCLEOTIDE SEQUENCE</scope>
    <source>
        <strain evidence="1">MA461A</strain>
    </source>
</reference>
<comment type="caution">
    <text evidence="1">The sequence shown here is derived from an EMBL/GenBank/DDBJ whole genome shotgun (WGS) entry which is preliminary data.</text>
</comment>
<gene>
    <name evidence="1" type="ORF">RPERSI_LOCUS25808</name>
</gene>